<organism evidence="1 2">
    <name type="scientific">Cryptolaemus montrouzieri</name>
    <dbReference type="NCBI Taxonomy" id="559131"/>
    <lineage>
        <taxon>Eukaryota</taxon>
        <taxon>Metazoa</taxon>
        <taxon>Ecdysozoa</taxon>
        <taxon>Arthropoda</taxon>
        <taxon>Hexapoda</taxon>
        <taxon>Insecta</taxon>
        <taxon>Pterygota</taxon>
        <taxon>Neoptera</taxon>
        <taxon>Endopterygota</taxon>
        <taxon>Coleoptera</taxon>
        <taxon>Polyphaga</taxon>
        <taxon>Cucujiformia</taxon>
        <taxon>Coccinelloidea</taxon>
        <taxon>Coccinellidae</taxon>
        <taxon>Scymninae</taxon>
        <taxon>Scymnini</taxon>
        <taxon>Cryptolaemus</taxon>
    </lineage>
</organism>
<proteinExistence type="predicted"/>
<comment type="caution">
    <text evidence="1">The sequence shown here is derived from an EMBL/GenBank/DDBJ whole genome shotgun (WGS) entry which is preliminary data.</text>
</comment>
<evidence type="ECO:0000313" key="1">
    <source>
        <dbReference type="EMBL" id="KAL3276474.1"/>
    </source>
</evidence>
<dbReference type="EMBL" id="JABFTP020000103">
    <property type="protein sequence ID" value="KAL3276474.1"/>
    <property type="molecule type" value="Genomic_DNA"/>
</dbReference>
<keyword evidence="2" id="KW-1185">Reference proteome</keyword>
<dbReference type="AlphaFoldDB" id="A0ABD2ND75"/>
<reference evidence="1 2" key="1">
    <citation type="journal article" date="2021" name="BMC Biol.">
        <title>Horizontally acquired antibacterial genes associated with adaptive radiation of ladybird beetles.</title>
        <authorList>
            <person name="Li H.S."/>
            <person name="Tang X.F."/>
            <person name="Huang Y.H."/>
            <person name="Xu Z.Y."/>
            <person name="Chen M.L."/>
            <person name="Du X.Y."/>
            <person name="Qiu B.Y."/>
            <person name="Chen P.T."/>
            <person name="Zhang W."/>
            <person name="Slipinski A."/>
            <person name="Escalona H.E."/>
            <person name="Waterhouse R.M."/>
            <person name="Zwick A."/>
            <person name="Pang H."/>
        </authorList>
    </citation>
    <scope>NUCLEOTIDE SEQUENCE [LARGE SCALE GENOMIC DNA]</scope>
    <source>
        <strain evidence="1">SYSU2018</strain>
    </source>
</reference>
<dbReference type="Proteomes" id="UP001516400">
    <property type="component" value="Unassembled WGS sequence"/>
</dbReference>
<gene>
    <name evidence="1" type="ORF">HHI36_011855</name>
</gene>
<accession>A0ABD2ND75</accession>
<protein>
    <submittedName>
        <fullName evidence="1">Uncharacterized protein</fullName>
    </submittedName>
</protein>
<sequence>MLSGADLKEDTQLVLKPWFDVLSPLQGLLSLIQDEFYWLDENLSGLDTQKLRSIYEPTQVQLATMESRMRSPQAKICFKNAELILAAVASFFKTDGICLRDRQDHLYKILKPLLAELFPYFPTAACPIPIVCDLGLTNFKMKNIRTLFALAKSLGNKAKKLLEFIVYFRRDVLNCRENTKRFEEFADLKEDTELALKPWFDALSPLQGLLSLIQDEFHWLDENLSGLDTQKLRSIYEPAQVQLATMESRMRSPQAKICFKNAELILAAVASFFKTDGICLRDRQEHLYKILRPLFAEIFPYYPTAACPLPIVCDLGLSNFKMKNIRTLFALVKNLGNKAKKLLEFIVYFRRDVLSCRQNTKRFEDFVGSVQILSKACVKL</sequence>
<name>A0ABD2ND75_9CUCU</name>
<evidence type="ECO:0000313" key="2">
    <source>
        <dbReference type="Proteomes" id="UP001516400"/>
    </source>
</evidence>